<proteinExistence type="predicted"/>
<accession>A0ABV9L0J3</accession>
<reference evidence="3" key="1">
    <citation type="journal article" date="2019" name="Int. J. Syst. Evol. Microbiol.">
        <title>The Global Catalogue of Microorganisms (GCM) 10K type strain sequencing project: providing services to taxonomists for standard genome sequencing and annotation.</title>
        <authorList>
            <consortium name="The Broad Institute Genomics Platform"/>
            <consortium name="The Broad Institute Genome Sequencing Center for Infectious Disease"/>
            <person name="Wu L."/>
            <person name="Ma J."/>
        </authorList>
    </citation>
    <scope>NUCLEOTIDE SEQUENCE [LARGE SCALE GENOMIC DNA]</scope>
    <source>
        <strain evidence="3">CCUG 66188</strain>
    </source>
</reference>
<sequence>MVAKINSGSSLFGTLSYNQEKVEQGKGKILFGNRMIQHVDGTYNMYLNIKSFELYLDANKRTERPVLHISLNPHPDDKLSDEQLSTIAQEYMEKMGYGNQPYLVYKHEDIDRHHLHIVSIRVDENGKKLNDSYEKRRSEKIRKELEQKYNLIPAEKQKQSDTLSLKPVNIKDGNIKKQVSNIAKSLMRDYHFQNINEYRALLNIYGITVDEVKGEVRGKAYNGLVYSALDKKSEKVGNPFKASLIGREVGYHALQKRMDASKDVLKDKKAYNRTRHIVSALLKEQPSRKAFEKELAKNGISVLFRENDDKRIYGVTFIDHQEKAVFNGSRMGKEFSANVFHELFSKSDNADNYKQNFDNNSNDFKEQDSAVEAVAGLFSMEQHGDNYEEIAFANRMKRKKKKNRGRGL</sequence>
<dbReference type="RefSeq" id="WP_379998897.1">
    <property type="nucleotide sequence ID" value="NZ_JBHSGN010000104.1"/>
</dbReference>
<dbReference type="Pfam" id="PF03432">
    <property type="entry name" value="Relaxase"/>
    <property type="match status" value="1"/>
</dbReference>
<evidence type="ECO:0000313" key="2">
    <source>
        <dbReference type="EMBL" id="MFC4675558.1"/>
    </source>
</evidence>
<dbReference type="Proteomes" id="UP001596023">
    <property type="component" value="Unassembled WGS sequence"/>
</dbReference>
<dbReference type="NCBIfam" id="NF041325">
    <property type="entry name" value="Bacteroid_MobB"/>
    <property type="match status" value="1"/>
</dbReference>
<feature type="domain" description="MobA/VirD2-like nuclease" evidence="1">
    <location>
        <begin position="43"/>
        <end position="151"/>
    </location>
</feature>
<dbReference type="InterPro" id="IPR005094">
    <property type="entry name" value="Endonuclease_MobA/VirD2"/>
</dbReference>
<evidence type="ECO:0000259" key="1">
    <source>
        <dbReference type="Pfam" id="PF03432"/>
    </source>
</evidence>
<organism evidence="2 3">
    <name type="scientific">Dysgonomonas termitidis</name>
    <dbReference type="NCBI Taxonomy" id="1516126"/>
    <lineage>
        <taxon>Bacteria</taxon>
        <taxon>Pseudomonadati</taxon>
        <taxon>Bacteroidota</taxon>
        <taxon>Bacteroidia</taxon>
        <taxon>Bacteroidales</taxon>
        <taxon>Dysgonomonadaceae</taxon>
        <taxon>Dysgonomonas</taxon>
    </lineage>
</organism>
<dbReference type="EMBL" id="JBHSGN010000104">
    <property type="protein sequence ID" value="MFC4675558.1"/>
    <property type="molecule type" value="Genomic_DNA"/>
</dbReference>
<keyword evidence="3" id="KW-1185">Reference proteome</keyword>
<name>A0ABV9L0J3_9BACT</name>
<gene>
    <name evidence="2" type="primary">mobB</name>
    <name evidence="2" type="ORF">ACFO6W_17840</name>
</gene>
<comment type="caution">
    <text evidence="2">The sequence shown here is derived from an EMBL/GenBank/DDBJ whole genome shotgun (WGS) entry which is preliminary data.</text>
</comment>
<evidence type="ECO:0000313" key="3">
    <source>
        <dbReference type="Proteomes" id="UP001596023"/>
    </source>
</evidence>
<protein>
    <submittedName>
        <fullName evidence="2">Conjugal transfer protein MobB</fullName>
    </submittedName>
</protein>